<dbReference type="EMBL" id="BK016243">
    <property type="protein sequence ID" value="DAG04421.1"/>
    <property type="molecule type" value="Genomic_DNA"/>
</dbReference>
<protein>
    <submittedName>
        <fullName evidence="1">Uncharacterized protein</fullName>
    </submittedName>
</protein>
<evidence type="ECO:0000313" key="1">
    <source>
        <dbReference type="EMBL" id="DAG04421.1"/>
    </source>
</evidence>
<reference evidence="1" key="1">
    <citation type="journal article" date="2021" name="Proc. Natl. Acad. Sci. U.S.A.">
        <title>A Catalog of Tens of Thousands of Viruses from Human Metagenomes Reveals Hidden Associations with Chronic Diseases.</title>
        <authorList>
            <person name="Tisza M.J."/>
            <person name="Buck C.B."/>
        </authorList>
    </citation>
    <scope>NUCLEOTIDE SEQUENCE</scope>
    <source>
        <strain evidence="1">Ctyg07</strain>
    </source>
</reference>
<organism evidence="1">
    <name type="scientific">Siphoviridae sp. ctyg07</name>
    <dbReference type="NCBI Taxonomy" id="2825747"/>
    <lineage>
        <taxon>Viruses</taxon>
        <taxon>Duplodnaviria</taxon>
        <taxon>Heunggongvirae</taxon>
        <taxon>Uroviricota</taxon>
        <taxon>Caudoviricetes</taxon>
    </lineage>
</organism>
<name>A0A8S5VCK0_9CAUD</name>
<sequence>MPPVPLRRAGVLLCLPAVGVVRVAGVLSGHEWCPRMGGVLRGAQIGSCGVLRACVLDGGVALLNRCSMM</sequence>
<proteinExistence type="predicted"/>
<accession>A0A8S5VCK0</accession>